<evidence type="ECO:0000313" key="2">
    <source>
        <dbReference type="EMBL" id="KAF7680998.1"/>
    </source>
</evidence>
<dbReference type="Gene3D" id="2.30.30.100">
    <property type="match status" value="1"/>
</dbReference>
<dbReference type="PANTHER" id="PTHR13586">
    <property type="entry name" value="SCD6 PROTEIN-RELATED"/>
    <property type="match status" value="1"/>
</dbReference>
<sequence>MNNQQLIEIISKSQVRYIGIMCAQQESDTITLCNVTSYGTEGRQCQVFVPHSNKIYEYIIFKKCNIKSMVNIPNEYGVCKCKTKKKESISSKNTIESKKLNEELIKNKNPKVNNLETLEVIKCQKVRNNLEKTKNLGVYKKGNQKFVKASGWKHTNNKDKKYSIYTGMVRDPSLTIENIPTEDFDFQNCKIVNKNFNDEREKIKIKNKFYDDF</sequence>
<keyword evidence="3" id="KW-1185">Reference proteome</keyword>
<gene>
    <name evidence="2" type="primary">lsm14b-b</name>
    <name evidence="2" type="ORF">TCON_2387</name>
</gene>
<protein>
    <submittedName>
        <fullName evidence="2">Protein LSM14 like protein B-B</fullName>
    </submittedName>
</protein>
<dbReference type="Pfam" id="PF12701">
    <property type="entry name" value="LSM14"/>
    <property type="match status" value="1"/>
</dbReference>
<dbReference type="SUPFAM" id="SSF50182">
    <property type="entry name" value="Sm-like ribonucleoproteins"/>
    <property type="match status" value="1"/>
</dbReference>
<evidence type="ECO:0000259" key="1">
    <source>
        <dbReference type="SMART" id="SM01271"/>
    </source>
</evidence>
<dbReference type="SMART" id="SM01271">
    <property type="entry name" value="LSM14"/>
    <property type="match status" value="1"/>
</dbReference>
<dbReference type="Proteomes" id="UP001516464">
    <property type="component" value="Unassembled WGS sequence"/>
</dbReference>
<proteinExistence type="predicted"/>
<evidence type="ECO:0000313" key="3">
    <source>
        <dbReference type="Proteomes" id="UP001516464"/>
    </source>
</evidence>
<name>A0ABQ7HW48_9MICR</name>
<feature type="domain" description="Lsm14-like N-terminal" evidence="1">
    <location>
        <begin position="1"/>
        <end position="94"/>
    </location>
</feature>
<accession>A0ABQ7HW48</accession>
<reference evidence="2 3" key="1">
    <citation type="submission" date="2019-01" db="EMBL/GenBank/DDBJ databases">
        <title>Genomes sequencing and comparative genomics of infectious freshwater microsporidia, Cucumispora dikerogammari and Thelohania contejeani.</title>
        <authorList>
            <person name="Cormier A."/>
            <person name="Giraud I."/>
            <person name="Wattier R."/>
            <person name="Teixeira M."/>
            <person name="Grandjean F."/>
            <person name="Rigaud T."/>
            <person name="Cordaux R."/>
        </authorList>
    </citation>
    <scope>NUCLEOTIDE SEQUENCE [LARGE SCALE GENOMIC DNA]</scope>
    <source>
        <strain evidence="2">T1</strain>
        <tissue evidence="2">Spores</tissue>
    </source>
</reference>
<dbReference type="EMBL" id="SBIQ01000283">
    <property type="protein sequence ID" value="KAF7680998.1"/>
    <property type="molecule type" value="Genomic_DNA"/>
</dbReference>
<comment type="caution">
    <text evidence="2">The sequence shown here is derived from an EMBL/GenBank/DDBJ whole genome shotgun (WGS) entry which is preliminary data.</text>
</comment>
<dbReference type="InterPro" id="IPR025609">
    <property type="entry name" value="Lsm14-like_N"/>
</dbReference>
<organism evidence="2 3">
    <name type="scientific">Astathelohania contejeani</name>
    <dbReference type="NCBI Taxonomy" id="164912"/>
    <lineage>
        <taxon>Eukaryota</taxon>
        <taxon>Fungi</taxon>
        <taxon>Fungi incertae sedis</taxon>
        <taxon>Microsporidia</taxon>
        <taxon>Astathelohaniidae</taxon>
        <taxon>Astathelohania</taxon>
    </lineage>
</organism>
<dbReference type="InterPro" id="IPR010920">
    <property type="entry name" value="LSM_dom_sf"/>
</dbReference>